<evidence type="ECO:0000256" key="1">
    <source>
        <dbReference type="SAM" id="Phobius"/>
    </source>
</evidence>
<evidence type="ECO:0000313" key="2">
    <source>
        <dbReference type="EMBL" id="NDV38349.1"/>
    </source>
</evidence>
<protein>
    <submittedName>
        <fullName evidence="2">Uncharacterized protein</fullName>
    </submittedName>
</protein>
<keyword evidence="1" id="KW-0472">Membrane</keyword>
<dbReference type="EMBL" id="GIBP01009380">
    <property type="protein sequence ID" value="NDV38349.1"/>
    <property type="molecule type" value="Transcribed_RNA"/>
</dbReference>
<sequence>MGPGNGLLGGLSPGEWSLRGRLGLRECLWRRLGFWFLGSGLAFLLRLGLLRRFGRLGLVKRFSRLGLVKRFSRLGLLRGFGRLGFGRRLDLLWRRLGFWQLLFGRRLDSRGLERLCGASKGRVRFLL</sequence>
<accession>A0A6B2LMG6</accession>
<reference evidence="2" key="1">
    <citation type="journal article" date="2020" name="J. Eukaryot. Microbiol.">
        <title>De novo Sequencing, Assembly and Annotation of the Transcriptome for the Free-Living Testate Amoeba Arcella intermedia.</title>
        <authorList>
            <person name="Ribeiro G.M."/>
            <person name="Porfirio-Sousa A.L."/>
            <person name="Maurer-Alcala X.X."/>
            <person name="Katz L.A."/>
            <person name="Lahr D.J.G."/>
        </authorList>
    </citation>
    <scope>NUCLEOTIDE SEQUENCE</scope>
</reference>
<organism evidence="2">
    <name type="scientific">Arcella intermedia</name>
    <dbReference type="NCBI Taxonomy" id="1963864"/>
    <lineage>
        <taxon>Eukaryota</taxon>
        <taxon>Amoebozoa</taxon>
        <taxon>Tubulinea</taxon>
        <taxon>Elardia</taxon>
        <taxon>Arcellinida</taxon>
        <taxon>Sphaerothecina</taxon>
        <taxon>Arcellidae</taxon>
        <taxon>Arcella</taxon>
    </lineage>
</organism>
<name>A0A6B2LMG6_9EUKA</name>
<keyword evidence="1" id="KW-0812">Transmembrane</keyword>
<dbReference type="AlphaFoldDB" id="A0A6B2LMG6"/>
<proteinExistence type="predicted"/>
<feature type="transmembrane region" description="Helical" evidence="1">
    <location>
        <begin position="32"/>
        <end position="50"/>
    </location>
</feature>
<keyword evidence="1" id="KW-1133">Transmembrane helix</keyword>